<keyword evidence="5" id="KW-1185">Reference proteome</keyword>
<feature type="compositionally biased region" description="Basic and acidic residues" evidence="2">
    <location>
        <begin position="296"/>
        <end position="322"/>
    </location>
</feature>
<reference evidence="4" key="1">
    <citation type="submission" date="2021-06" db="EMBL/GenBank/DDBJ databases">
        <authorList>
            <person name="Kallberg Y."/>
            <person name="Tangrot J."/>
            <person name="Rosling A."/>
        </authorList>
    </citation>
    <scope>NUCLEOTIDE SEQUENCE</scope>
    <source>
        <strain evidence="4">FL130A</strain>
    </source>
</reference>
<dbReference type="SMART" id="SM00398">
    <property type="entry name" value="HMG"/>
    <property type="match status" value="1"/>
</dbReference>
<protein>
    <submittedName>
        <fullName evidence="4">1429_t:CDS:1</fullName>
    </submittedName>
</protein>
<dbReference type="PROSITE" id="PS50118">
    <property type="entry name" value="HMG_BOX_2"/>
    <property type="match status" value="1"/>
</dbReference>
<evidence type="ECO:0000256" key="2">
    <source>
        <dbReference type="SAM" id="MobiDB-lite"/>
    </source>
</evidence>
<evidence type="ECO:0000259" key="3">
    <source>
        <dbReference type="PROSITE" id="PS50118"/>
    </source>
</evidence>
<dbReference type="Proteomes" id="UP000789508">
    <property type="component" value="Unassembled WGS sequence"/>
</dbReference>
<dbReference type="EMBL" id="CAJVPS010000359">
    <property type="protein sequence ID" value="CAG8480337.1"/>
    <property type="molecule type" value="Genomic_DNA"/>
</dbReference>
<keyword evidence="1" id="KW-0238">DNA-binding</keyword>
<comment type="caution">
    <text evidence="4">The sequence shown here is derived from an EMBL/GenBank/DDBJ whole genome shotgun (WGS) entry which is preliminary data.</text>
</comment>
<evidence type="ECO:0000313" key="5">
    <source>
        <dbReference type="Proteomes" id="UP000789508"/>
    </source>
</evidence>
<feature type="region of interest" description="Disordered" evidence="2">
    <location>
        <begin position="109"/>
        <end position="143"/>
    </location>
</feature>
<proteinExistence type="predicted"/>
<dbReference type="SUPFAM" id="SSF47095">
    <property type="entry name" value="HMG-box"/>
    <property type="match status" value="1"/>
</dbReference>
<feature type="domain" description="HMG box" evidence="3">
    <location>
        <begin position="42"/>
        <end position="100"/>
    </location>
</feature>
<accession>A0A9N8WAZ0</accession>
<dbReference type="AlphaFoldDB" id="A0A9N8WAZ0"/>
<dbReference type="Pfam" id="PF00505">
    <property type="entry name" value="HMG_box"/>
    <property type="match status" value="1"/>
</dbReference>
<organism evidence="4 5">
    <name type="scientific">Ambispora leptoticha</name>
    <dbReference type="NCBI Taxonomy" id="144679"/>
    <lineage>
        <taxon>Eukaryota</taxon>
        <taxon>Fungi</taxon>
        <taxon>Fungi incertae sedis</taxon>
        <taxon>Mucoromycota</taxon>
        <taxon>Glomeromycotina</taxon>
        <taxon>Glomeromycetes</taxon>
        <taxon>Archaeosporales</taxon>
        <taxon>Ambisporaceae</taxon>
        <taxon>Ambispora</taxon>
    </lineage>
</organism>
<name>A0A9N8WAZ0_9GLOM</name>
<feature type="DNA-binding region" description="HMG box" evidence="1">
    <location>
        <begin position="42"/>
        <end position="100"/>
    </location>
</feature>
<keyword evidence="1" id="KW-0539">Nucleus</keyword>
<dbReference type="InterPro" id="IPR036910">
    <property type="entry name" value="HMG_box_dom_sf"/>
</dbReference>
<dbReference type="GO" id="GO:0003677">
    <property type="term" value="F:DNA binding"/>
    <property type="evidence" value="ECO:0007669"/>
    <property type="project" value="UniProtKB-UniRule"/>
</dbReference>
<dbReference type="InterPro" id="IPR009071">
    <property type="entry name" value="HMG_box_dom"/>
</dbReference>
<evidence type="ECO:0000256" key="1">
    <source>
        <dbReference type="PROSITE-ProRule" id="PRU00267"/>
    </source>
</evidence>
<dbReference type="Gene3D" id="1.10.30.10">
    <property type="entry name" value="High mobility group box domain"/>
    <property type="match status" value="1"/>
</dbReference>
<feature type="region of interest" description="Disordered" evidence="2">
    <location>
        <begin position="296"/>
        <end position="325"/>
    </location>
</feature>
<evidence type="ECO:0000313" key="4">
    <source>
        <dbReference type="EMBL" id="CAG8480337.1"/>
    </source>
</evidence>
<dbReference type="GO" id="GO:0005634">
    <property type="term" value="C:nucleus"/>
    <property type="evidence" value="ECO:0007669"/>
    <property type="project" value="UniProtKB-UniRule"/>
</dbReference>
<sequence length="358" mass="40482">MSNSEEFYKCVIDPLDSSKIICNLNGRISDFRILNKAECFRGKRPLNSFMLFRCNLQDEIKGVNVPEISSRAKKLWAVATEDVKKRFKDLSKRSRESWNRFQFVESKIDKKDKRKSKKLNMPNTGPIAIPPPHNPTKNDNNVKLNEDIESHNKFSAQSSSNSFNSTGDSFRSGSFSTPPFSTLSFTNSMVPNDQYSVSILSSPLSPSSEALPPLSIPSSSNSSNGSWIFGSKISEPNINYQYLVRSFQSENNHMNDGNFSQLSILFNSNDGSIDYFSLPRNYLVPNDTQSFTHLNKAADPKQPFEPDRRQDKKRKEADEVHNLIDAQPSSAFSSSVLTSPAQLQYNPEIYQNFSFSTF</sequence>
<gene>
    <name evidence="4" type="ORF">ALEPTO_LOCUS2455</name>
</gene>